<evidence type="ECO:0000313" key="6">
    <source>
        <dbReference type="Proteomes" id="UP000317650"/>
    </source>
</evidence>
<keyword evidence="6" id="KW-1185">Reference proteome</keyword>
<comment type="caution">
    <text evidence="5">The sequence shown here is derived from an EMBL/GenBank/DDBJ whole genome shotgun (WGS) entry which is preliminary data.</text>
</comment>
<dbReference type="EMBL" id="PYDT01000009">
    <property type="protein sequence ID" value="THU49767.1"/>
    <property type="molecule type" value="Genomic_DNA"/>
</dbReference>
<dbReference type="Proteomes" id="UP000317650">
    <property type="component" value="Chromosome 6"/>
</dbReference>
<dbReference type="Gene3D" id="3.20.20.80">
    <property type="entry name" value="Glycosidases"/>
    <property type="match status" value="2"/>
</dbReference>
<comment type="similarity">
    <text evidence="1 4">Belongs to the glycosyl hydrolase 1 family.</text>
</comment>
<accession>A0A4S8IML6</accession>
<evidence type="ECO:0000313" key="5">
    <source>
        <dbReference type="EMBL" id="THU49767.1"/>
    </source>
</evidence>
<evidence type="ECO:0000256" key="1">
    <source>
        <dbReference type="ARBA" id="ARBA00010838"/>
    </source>
</evidence>
<reference evidence="5 6" key="1">
    <citation type="journal article" date="2019" name="Nat. Plants">
        <title>Genome sequencing of Musa balbisiana reveals subgenome evolution and function divergence in polyploid bananas.</title>
        <authorList>
            <person name="Yao X."/>
        </authorList>
    </citation>
    <scope>NUCLEOTIDE SEQUENCE [LARGE SCALE GENOMIC DNA]</scope>
    <source>
        <strain evidence="6">cv. DH-PKW</strain>
        <tissue evidence="5">Leaves</tissue>
    </source>
</reference>
<proteinExistence type="inferred from homology"/>
<gene>
    <name evidence="5" type="ORF">C4D60_Mb06t13000</name>
</gene>
<dbReference type="Pfam" id="PF00232">
    <property type="entry name" value="Glyco_hydro_1"/>
    <property type="match status" value="2"/>
</dbReference>
<keyword evidence="3" id="KW-0326">Glycosidase</keyword>
<dbReference type="PANTHER" id="PTHR10353:SF137">
    <property type="entry name" value="MYROSINASE 3-RELATED"/>
    <property type="match status" value="1"/>
</dbReference>
<keyword evidence="2" id="KW-0378">Hydrolase</keyword>
<dbReference type="GO" id="GO:0005975">
    <property type="term" value="P:carbohydrate metabolic process"/>
    <property type="evidence" value="ECO:0007669"/>
    <property type="project" value="InterPro"/>
</dbReference>
<dbReference type="GO" id="GO:0008422">
    <property type="term" value="F:beta-glucosidase activity"/>
    <property type="evidence" value="ECO:0007669"/>
    <property type="project" value="UniProtKB-ARBA"/>
</dbReference>
<dbReference type="SUPFAM" id="SSF51445">
    <property type="entry name" value="(Trans)glycosidases"/>
    <property type="match status" value="1"/>
</dbReference>
<organism evidence="5 6">
    <name type="scientific">Musa balbisiana</name>
    <name type="common">Banana</name>
    <dbReference type="NCBI Taxonomy" id="52838"/>
    <lineage>
        <taxon>Eukaryota</taxon>
        <taxon>Viridiplantae</taxon>
        <taxon>Streptophyta</taxon>
        <taxon>Embryophyta</taxon>
        <taxon>Tracheophyta</taxon>
        <taxon>Spermatophyta</taxon>
        <taxon>Magnoliopsida</taxon>
        <taxon>Liliopsida</taxon>
        <taxon>Zingiberales</taxon>
        <taxon>Musaceae</taxon>
        <taxon>Musa</taxon>
    </lineage>
</organism>
<dbReference type="AlphaFoldDB" id="A0A4S8IML6"/>
<evidence type="ECO:0000256" key="3">
    <source>
        <dbReference type="ARBA" id="ARBA00023295"/>
    </source>
</evidence>
<dbReference type="InterPro" id="IPR017853">
    <property type="entry name" value="GH"/>
</dbReference>
<name>A0A4S8IML6_MUSBA</name>
<dbReference type="STRING" id="52838.A0A4S8IML6"/>
<sequence>MNAQLVFDKIPQLKQLVLGWGCAAEKCVRCTYCDELIDGKEEKDKRTQRSHGGPIVADRVLLYAFHVRPPLSFTPRKLDEFHVLGFMNSSQKTAQTELDGCNISRDLQRRLSRISSIIHIHRDAKKAKLFMALFTLHTHTVTTTCYNILQEDVKLTKEMGLDSYRFSISWSRILPKGTLLGGVNPEEIKYYNNLINELLKNGIRPFVTLFHWDVPQALEDAYGGFQDHEIVNDFKDFASICFEEFGDRVEHWITLNEPWSFSSMGYTFGRHAPGRCSSWYGCTVGDSSTEPYTVTHNLILAHAEVVKPYKEKFQATQKGEIGITLNSMWYEPYSKSHHDKEAANSNMDPLVYGDYPFIMRALVRERLPYFTHTQSEMIKGSYDFIGINYYTSRYAQHDPVVQDHSPGSSYEDQYVRQLRTAEIDEDLPLEQAREDPHRQDYLAVHFAQLLEAIREGVRVKGHFTWSLTNNFEWDKGYT</sequence>
<protein>
    <recommendedName>
        <fullName evidence="7">Beta-glucosidase</fullName>
    </recommendedName>
</protein>
<evidence type="ECO:0008006" key="7">
    <source>
        <dbReference type="Google" id="ProtNLM"/>
    </source>
</evidence>
<dbReference type="InterPro" id="IPR001360">
    <property type="entry name" value="Glyco_hydro_1"/>
</dbReference>
<evidence type="ECO:0000256" key="2">
    <source>
        <dbReference type="ARBA" id="ARBA00022801"/>
    </source>
</evidence>
<dbReference type="PANTHER" id="PTHR10353">
    <property type="entry name" value="GLYCOSYL HYDROLASE"/>
    <property type="match status" value="1"/>
</dbReference>
<evidence type="ECO:0000256" key="4">
    <source>
        <dbReference type="RuleBase" id="RU003690"/>
    </source>
</evidence>
<dbReference type="PRINTS" id="PR00131">
    <property type="entry name" value="GLHYDRLASE1"/>
</dbReference>